<evidence type="ECO:0000259" key="5">
    <source>
        <dbReference type="PROSITE" id="PS50067"/>
    </source>
</evidence>
<dbReference type="Pfam" id="PF00225">
    <property type="entry name" value="Kinesin"/>
    <property type="match status" value="1"/>
</dbReference>
<keyword evidence="1 2" id="KW-0505">Motor protein</keyword>
<dbReference type="Proteomes" id="UP001445335">
    <property type="component" value="Unassembled WGS sequence"/>
</dbReference>
<keyword evidence="3" id="KW-0175">Coiled coil</keyword>
<keyword evidence="2" id="KW-0067">ATP-binding</keyword>
<dbReference type="GO" id="GO:0005524">
    <property type="term" value="F:ATP binding"/>
    <property type="evidence" value="ECO:0007669"/>
    <property type="project" value="UniProtKB-UniRule"/>
</dbReference>
<keyword evidence="7" id="KW-1185">Reference proteome</keyword>
<evidence type="ECO:0000313" key="6">
    <source>
        <dbReference type="EMBL" id="KAK9837080.1"/>
    </source>
</evidence>
<keyword evidence="2" id="KW-0547">Nucleotide-binding</keyword>
<dbReference type="SUPFAM" id="SSF52540">
    <property type="entry name" value="P-loop containing nucleoside triphosphate hydrolases"/>
    <property type="match status" value="1"/>
</dbReference>
<comment type="caution">
    <text evidence="6">The sequence shown here is derived from an EMBL/GenBank/DDBJ whole genome shotgun (WGS) entry which is preliminary data.</text>
</comment>
<dbReference type="Gene3D" id="3.40.850.10">
    <property type="entry name" value="Kinesin motor domain"/>
    <property type="match status" value="2"/>
</dbReference>
<evidence type="ECO:0000256" key="3">
    <source>
        <dbReference type="SAM" id="Coils"/>
    </source>
</evidence>
<comment type="similarity">
    <text evidence="2">Belongs to the TRAFAC class myosin-kinesin ATPase superfamily. Kinesin family.</text>
</comment>
<protein>
    <recommendedName>
        <fullName evidence="5">Kinesin motor domain-containing protein</fullName>
    </recommendedName>
</protein>
<dbReference type="PROSITE" id="PS50067">
    <property type="entry name" value="KINESIN_MOTOR_2"/>
    <property type="match status" value="1"/>
</dbReference>
<evidence type="ECO:0000313" key="7">
    <source>
        <dbReference type="Proteomes" id="UP001445335"/>
    </source>
</evidence>
<dbReference type="InterPro" id="IPR036961">
    <property type="entry name" value="Kinesin_motor_dom_sf"/>
</dbReference>
<sequence length="645" mass="69207">MPRDTRIPRPPARQRPLQDLTASDLNVGKKRAAASPAAGKLAKRAVQGDDSLSWESVAEEAGWVAAEDALQHTIRLKKNERDAALVKKVCLEYIRQLRALGWFLNSALAQMEGEESLLLHTAEAAKHKAAAEALERQLEAALTRVASLQGQLDSEAAGHSDTRASLQRAEAQVASVADLHAQSQRYCAQLQEYNANLQKDVQAAASQLQVSALQLQRVQEEKAEAAELAAALRGTLRARDTELAAAHGEVAVATAARQAATDDTARSRAELDALRAELEKARTAAKGIDALSKDLIMSQADALARCAEAERVRREMHNTILDLKGAIRVFVRVRPAADEAQQSVRFCGSGALELQTGQGRTAGVTAFSFDRIFAPSAPQEEVFDEVSQLVQSAMDGYRVCIFAYGATGSGKTHTMIGGGGKERGVIPRSIDKLYARACELQQLHGWSIMLKATCLEVFCDELIDLLGDGPPAGKKHTISHGAGCVERRSVAATACNERSSRSHLVFALAVSASNCRTGQKMLGLLNLVDLAGSERLSKSGAASDRLKETQAINKSLSSLGDVIAALGSKAEHVPYRNSKLTWLLQPCLSADAKTLFIINISADSQAATQESLCSLRFGAKINATTIGVPRPCRIERLDSKQASRA</sequence>
<name>A0AAW1RTU8_9CHLO</name>
<gene>
    <name evidence="6" type="ORF">WJX81_001237</name>
</gene>
<reference evidence="6 7" key="1">
    <citation type="journal article" date="2024" name="Nat. Commun.">
        <title>Phylogenomics reveals the evolutionary origins of lichenization in chlorophyte algae.</title>
        <authorList>
            <person name="Puginier C."/>
            <person name="Libourel C."/>
            <person name="Otte J."/>
            <person name="Skaloud P."/>
            <person name="Haon M."/>
            <person name="Grisel S."/>
            <person name="Petersen M."/>
            <person name="Berrin J.G."/>
            <person name="Delaux P.M."/>
            <person name="Dal Grande F."/>
            <person name="Keller J."/>
        </authorList>
    </citation>
    <scope>NUCLEOTIDE SEQUENCE [LARGE SCALE GENOMIC DNA]</scope>
    <source>
        <strain evidence="6 7">SAG 245.80</strain>
    </source>
</reference>
<feature type="region of interest" description="Disordered" evidence="4">
    <location>
        <begin position="1"/>
        <end position="36"/>
    </location>
</feature>
<dbReference type="PANTHER" id="PTHR47972">
    <property type="entry name" value="KINESIN-LIKE PROTEIN KLP-3"/>
    <property type="match status" value="1"/>
</dbReference>
<proteinExistence type="inferred from homology"/>
<organism evidence="6 7">
    <name type="scientific">Elliptochloris bilobata</name>
    <dbReference type="NCBI Taxonomy" id="381761"/>
    <lineage>
        <taxon>Eukaryota</taxon>
        <taxon>Viridiplantae</taxon>
        <taxon>Chlorophyta</taxon>
        <taxon>core chlorophytes</taxon>
        <taxon>Trebouxiophyceae</taxon>
        <taxon>Trebouxiophyceae incertae sedis</taxon>
        <taxon>Elliptochloris clade</taxon>
        <taxon>Elliptochloris</taxon>
    </lineage>
</organism>
<dbReference type="InterPro" id="IPR027417">
    <property type="entry name" value="P-loop_NTPase"/>
</dbReference>
<accession>A0AAW1RTU8</accession>
<dbReference type="InterPro" id="IPR027640">
    <property type="entry name" value="Kinesin-like_fam"/>
</dbReference>
<feature type="binding site" evidence="2">
    <location>
        <begin position="405"/>
        <end position="412"/>
    </location>
    <ligand>
        <name>ATP</name>
        <dbReference type="ChEBI" id="CHEBI:30616"/>
    </ligand>
</feature>
<feature type="domain" description="Kinesin motor" evidence="5">
    <location>
        <begin position="326"/>
        <end position="624"/>
    </location>
</feature>
<dbReference type="GO" id="GO:0008017">
    <property type="term" value="F:microtubule binding"/>
    <property type="evidence" value="ECO:0007669"/>
    <property type="project" value="InterPro"/>
</dbReference>
<feature type="coiled-coil region" evidence="3">
    <location>
        <begin position="117"/>
        <end position="151"/>
    </location>
</feature>
<dbReference type="InterPro" id="IPR031852">
    <property type="entry name" value="Vik1/Cik1_MT-bd"/>
</dbReference>
<evidence type="ECO:0000256" key="2">
    <source>
        <dbReference type="PROSITE-ProRule" id="PRU00283"/>
    </source>
</evidence>
<dbReference type="GO" id="GO:0007018">
    <property type="term" value="P:microtubule-based movement"/>
    <property type="evidence" value="ECO:0007669"/>
    <property type="project" value="InterPro"/>
</dbReference>
<dbReference type="Pfam" id="PF16796">
    <property type="entry name" value="Microtub_bd"/>
    <property type="match status" value="1"/>
</dbReference>
<dbReference type="InterPro" id="IPR001752">
    <property type="entry name" value="Kinesin_motor_dom"/>
</dbReference>
<evidence type="ECO:0000256" key="1">
    <source>
        <dbReference type="ARBA" id="ARBA00023175"/>
    </source>
</evidence>
<dbReference type="PRINTS" id="PR00380">
    <property type="entry name" value="KINESINHEAVY"/>
</dbReference>
<dbReference type="AlphaFoldDB" id="A0AAW1RTU8"/>
<feature type="coiled-coil region" evidence="3">
    <location>
        <begin position="187"/>
        <end position="291"/>
    </location>
</feature>
<dbReference type="SMART" id="SM00129">
    <property type="entry name" value="KISc"/>
    <property type="match status" value="1"/>
</dbReference>
<evidence type="ECO:0000256" key="4">
    <source>
        <dbReference type="SAM" id="MobiDB-lite"/>
    </source>
</evidence>
<dbReference type="EMBL" id="JALJOU010000023">
    <property type="protein sequence ID" value="KAK9837080.1"/>
    <property type="molecule type" value="Genomic_DNA"/>
</dbReference>
<dbReference type="GO" id="GO:0003777">
    <property type="term" value="F:microtubule motor activity"/>
    <property type="evidence" value="ECO:0007669"/>
    <property type="project" value="InterPro"/>
</dbReference>